<dbReference type="CDD" id="cd08497">
    <property type="entry name" value="MbnE-like"/>
    <property type="match status" value="1"/>
</dbReference>
<proteinExistence type="inferred from homology"/>
<evidence type="ECO:0000256" key="2">
    <source>
        <dbReference type="ARBA" id="ARBA00005695"/>
    </source>
</evidence>
<accession>A0A2T6BAF7</accession>
<organism evidence="5 6">
    <name type="scientific">Allosediminivita pacifica</name>
    <dbReference type="NCBI Taxonomy" id="1267769"/>
    <lineage>
        <taxon>Bacteria</taxon>
        <taxon>Pseudomonadati</taxon>
        <taxon>Pseudomonadota</taxon>
        <taxon>Alphaproteobacteria</taxon>
        <taxon>Rhodobacterales</taxon>
        <taxon>Paracoccaceae</taxon>
        <taxon>Allosediminivita</taxon>
    </lineage>
</organism>
<dbReference type="PANTHER" id="PTHR30290:SF64">
    <property type="entry name" value="ABC TRANSPORTER PERIPLASMIC BINDING PROTEIN"/>
    <property type="match status" value="1"/>
</dbReference>
<name>A0A2T6BAF7_9RHOB</name>
<keyword evidence="6" id="KW-1185">Reference proteome</keyword>
<protein>
    <submittedName>
        <fullName evidence="5">Microcin C transport system substrate-binding protein</fullName>
    </submittedName>
</protein>
<dbReference type="InterPro" id="IPR039424">
    <property type="entry name" value="SBP_5"/>
</dbReference>
<dbReference type="GO" id="GO:0030288">
    <property type="term" value="C:outer membrane-bounded periplasmic space"/>
    <property type="evidence" value="ECO:0007669"/>
    <property type="project" value="TreeGrafter"/>
</dbReference>
<reference evidence="5 6" key="1">
    <citation type="submission" date="2018-04" db="EMBL/GenBank/DDBJ databases">
        <title>Genomic Encyclopedia of Archaeal and Bacterial Type Strains, Phase II (KMG-II): from individual species to whole genera.</title>
        <authorList>
            <person name="Goeker M."/>
        </authorList>
    </citation>
    <scope>NUCLEOTIDE SEQUENCE [LARGE SCALE GENOMIC DNA]</scope>
    <source>
        <strain evidence="5 6">DSM 29329</strain>
    </source>
</reference>
<sequence length="662" mass="74175">MIRTPARPPRAQARTQAAEMAEDGAPLRRLATSGLVLIAAAALAGAAFAQDAPTGDSADTAGEEIITSHGYSYFGNLDYPADYESFDFVNPDAPKGGRMVLGATGTFDSLNPYSTKGRAGALTSILYDSLIESIEDQVGQYYCIVCESLEYPESKDWVIFHMRPDATFSDGTPVTAEDVVYSHTLFITQGLPSYAQAVDRMVESAEALDEHTVKFTFNPEESKRSRIETVGATPIFSKAWFEEDPENRRLDEPRLEVAVGSGPYELTNYEVNRRIVYERRDDYWGEDIPFNAGRNNYDTIRVEYFADQTASFEAFKAGEYLFRTESDPRLWATAYEFPKVQEGIVVKEEIPDGSPPNPTGFVFNLAKPQFQDKNVRKAIALAYNFEWSNESLLYGLYTPRSSFVEGTHVEAKDTPSDAELAFLESLDEGIVPDDLLSEPVPVMHESSASDLADRRNLRQASRLLDEAGWTVDDQGIRRNEAGETLKVHMLIPSNIEPSVESMHETYVRNLRQIGVDASFERVDPSQYTLRRRERDYDMLYSTRYGSFLSTGGGLSQMYGSREAEFSLFNPAGLASPLVDAIIEASFTADSQKETDVALKALDRALRYEFFVVPTGYIADHWVAYYDMYEHPDQIAPYDLGYLSTWWVDPEKEEALREAGAID</sequence>
<dbReference type="SUPFAM" id="SSF53850">
    <property type="entry name" value="Periplasmic binding protein-like II"/>
    <property type="match status" value="1"/>
</dbReference>
<dbReference type="GO" id="GO:0015833">
    <property type="term" value="P:peptide transport"/>
    <property type="evidence" value="ECO:0007669"/>
    <property type="project" value="TreeGrafter"/>
</dbReference>
<dbReference type="PANTHER" id="PTHR30290">
    <property type="entry name" value="PERIPLASMIC BINDING COMPONENT OF ABC TRANSPORTER"/>
    <property type="match status" value="1"/>
</dbReference>
<dbReference type="RefSeq" id="WP_244640933.1">
    <property type="nucleotide sequence ID" value="NZ_BMEZ01000001.1"/>
</dbReference>
<dbReference type="InterPro" id="IPR000914">
    <property type="entry name" value="SBP_5_dom"/>
</dbReference>
<evidence type="ECO:0000256" key="1">
    <source>
        <dbReference type="ARBA" id="ARBA00004418"/>
    </source>
</evidence>
<dbReference type="GO" id="GO:0042884">
    <property type="term" value="P:microcin transport"/>
    <property type="evidence" value="ECO:0007669"/>
    <property type="project" value="TreeGrafter"/>
</dbReference>
<dbReference type="GO" id="GO:0043190">
    <property type="term" value="C:ATP-binding cassette (ABC) transporter complex"/>
    <property type="evidence" value="ECO:0007669"/>
    <property type="project" value="InterPro"/>
</dbReference>
<dbReference type="Gene3D" id="3.40.190.10">
    <property type="entry name" value="Periplasmic binding protein-like II"/>
    <property type="match status" value="1"/>
</dbReference>
<evidence type="ECO:0000313" key="5">
    <source>
        <dbReference type="EMBL" id="PTX53018.1"/>
    </source>
</evidence>
<dbReference type="EMBL" id="QBKN01000001">
    <property type="protein sequence ID" value="PTX53018.1"/>
    <property type="molecule type" value="Genomic_DNA"/>
</dbReference>
<dbReference type="Gene3D" id="3.10.105.10">
    <property type="entry name" value="Dipeptide-binding Protein, Domain 3"/>
    <property type="match status" value="1"/>
</dbReference>
<evidence type="ECO:0000259" key="4">
    <source>
        <dbReference type="Pfam" id="PF00496"/>
    </source>
</evidence>
<comment type="subcellular location">
    <subcellularLocation>
        <location evidence="1">Periplasm</location>
    </subcellularLocation>
</comment>
<keyword evidence="3" id="KW-0732">Signal</keyword>
<dbReference type="GO" id="GO:1904680">
    <property type="term" value="F:peptide transmembrane transporter activity"/>
    <property type="evidence" value="ECO:0007669"/>
    <property type="project" value="TreeGrafter"/>
</dbReference>
<dbReference type="InterPro" id="IPR030678">
    <property type="entry name" value="Peptide/Ni-bd"/>
</dbReference>
<gene>
    <name evidence="5" type="ORF">C8N44_101309</name>
</gene>
<evidence type="ECO:0000313" key="6">
    <source>
        <dbReference type="Proteomes" id="UP000244069"/>
    </source>
</evidence>
<dbReference type="AlphaFoldDB" id="A0A2T6BAF7"/>
<dbReference type="PIRSF" id="PIRSF002741">
    <property type="entry name" value="MppA"/>
    <property type="match status" value="1"/>
</dbReference>
<dbReference type="Pfam" id="PF00496">
    <property type="entry name" value="SBP_bac_5"/>
    <property type="match status" value="1"/>
</dbReference>
<evidence type="ECO:0000256" key="3">
    <source>
        <dbReference type="ARBA" id="ARBA00022729"/>
    </source>
</evidence>
<comment type="caution">
    <text evidence="5">The sequence shown here is derived from an EMBL/GenBank/DDBJ whole genome shotgun (WGS) entry which is preliminary data.</text>
</comment>
<dbReference type="Proteomes" id="UP000244069">
    <property type="component" value="Unassembled WGS sequence"/>
</dbReference>
<feature type="domain" description="Solute-binding protein family 5" evidence="4">
    <location>
        <begin position="150"/>
        <end position="562"/>
    </location>
</feature>
<comment type="similarity">
    <text evidence="2">Belongs to the bacterial solute-binding protein 5 family.</text>
</comment>